<evidence type="ECO:0000313" key="5">
    <source>
        <dbReference type="Proteomes" id="UP000054735"/>
    </source>
</evidence>
<dbReference type="InterPro" id="IPR018647">
    <property type="entry name" value="SLFN_3-like_DNA/RNA_helicase"/>
</dbReference>
<dbReference type="EMBL" id="LNXT01000019">
    <property type="protein sequence ID" value="KTC71613.1"/>
    <property type="molecule type" value="Genomic_DNA"/>
</dbReference>
<reference evidence="3 5" key="1">
    <citation type="submission" date="2015-11" db="EMBL/GenBank/DDBJ databases">
        <title>Genomic analysis of 38 Legionella species identifies large and diverse effector repertoires.</title>
        <authorList>
            <person name="Burstein D."/>
            <person name="Amaro F."/>
            <person name="Zusman T."/>
            <person name="Lifshitz Z."/>
            <person name="Cohen O."/>
            <person name="Gilbert J.A."/>
            <person name="Pupko T."/>
            <person name="Shuman H.A."/>
            <person name="Segal G."/>
        </authorList>
    </citation>
    <scope>NUCLEOTIDE SEQUENCE [LARGE SCALE GENOMIC DNA]</scope>
    <source>
        <strain evidence="3 5">CDC#1407-AL-14</strain>
    </source>
</reference>
<dbReference type="Proteomes" id="UP000255066">
    <property type="component" value="Unassembled WGS sequence"/>
</dbReference>
<keyword evidence="3" id="KW-0378">Hydrolase</keyword>
<dbReference type="Pfam" id="PF09848">
    <property type="entry name" value="SLFN-g3_helicase"/>
    <property type="match status" value="1"/>
</dbReference>
<accession>A0A378IDD6</accession>
<evidence type="ECO:0000313" key="6">
    <source>
        <dbReference type="Proteomes" id="UP000255066"/>
    </source>
</evidence>
<gene>
    <name evidence="3" type="ORF">Lbir_1468</name>
    <name evidence="4" type="ORF">NCTC12437_02342</name>
</gene>
<dbReference type="GO" id="GO:0043138">
    <property type="term" value="F:3'-5' DNA helicase activity"/>
    <property type="evidence" value="ECO:0007669"/>
    <property type="project" value="TreeGrafter"/>
</dbReference>
<evidence type="ECO:0000313" key="4">
    <source>
        <dbReference type="EMBL" id="STX32551.1"/>
    </source>
</evidence>
<feature type="compositionally biased region" description="Low complexity" evidence="1">
    <location>
        <begin position="743"/>
        <end position="752"/>
    </location>
</feature>
<dbReference type="PANTHER" id="PTHR11070">
    <property type="entry name" value="UVRD / RECB / PCRA DNA HELICASE FAMILY MEMBER"/>
    <property type="match status" value="1"/>
</dbReference>
<feature type="domain" description="Schlafen group 3-like DNA/RNA helicase" evidence="2">
    <location>
        <begin position="171"/>
        <end position="432"/>
    </location>
</feature>
<dbReference type="EMBL" id="UGNW01000001">
    <property type="protein sequence ID" value="STX32551.1"/>
    <property type="molecule type" value="Genomic_DNA"/>
</dbReference>
<dbReference type="STRING" id="28083.Lbir_1468"/>
<dbReference type="RefSeq" id="WP_058523533.1">
    <property type="nucleotide sequence ID" value="NZ_CAAAHV010000001.1"/>
</dbReference>
<proteinExistence type="predicted"/>
<reference evidence="4 6" key="2">
    <citation type="submission" date="2018-06" db="EMBL/GenBank/DDBJ databases">
        <authorList>
            <consortium name="Pathogen Informatics"/>
            <person name="Doyle S."/>
        </authorList>
    </citation>
    <scope>NUCLEOTIDE SEQUENCE [LARGE SCALE GENOMIC DNA]</scope>
    <source>
        <strain evidence="4 6">NCTC12437</strain>
    </source>
</reference>
<dbReference type="SMART" id="SM00248">
    <property type="entry name" value="ANK"/>
    <property type="match status" value="3"/>
</dbReference>
<evidence type="ECO:0000313" key="3">
    <source>
        <dbReference type="EMBL" id="KTC71613.1"/>
    </source>
</evidence>
<dbReference type="InterPro" id="IPR000212">
    <property type="entry name" value="DNA_helicase_UvrD/REP"/>
</dbReference>
<protein>
    <submittedName>
        <fullName evidence="4">Uncharacterized conserved protein</fullName>
    </submittedName>
    <submittedName>
        <fullName evidence="3">UvrD/REP helicase</fullName>
    </submittedName>
</protein>
<evidence type="ECO:0000259" key="2">
    <source>
        <dbReference type="Pfam" id="PF09848"/>
    </source>
</evidence>
<evidence type="ECO:0000256" key="1">
    <source>
        <dbReference type="SAM" id="MobiDB-lite"/>
    </source>
</evidence>
<name>A0A378IDD6_9GAMM</name>
<dbReference type="Gene3D" id="1.25.40.20">
    <property type="entry name" value="Ankyrin repeat-containing domain"/>
    <property type="match status" value="1"/>
</dbReference>
<feature type="compositionally biased region" description="Polar residues" evidence="1">
    <location>
        <begin position="723"/>
        <end position="736"/>
    </location>
</feature>
<dbReference type="InterPro" id="IPR036770">
    <property type="entry name" value="Ankyrin_rpt-contain_sf"/>
</dbReference>
<dbReference type="InterPro" id="IPR002110">
    <property type="entry name" value="Ankyrin_rpt"/>
</dbReference>
<dbReference type="SUPFAM" id="SSF48403">
    <property type="entry name" value="Ankyrin repeat"/>
    <property type="match status" value="1"/>
</dbReference>
<feature type="compositionally biased region" description="Basic and acidic residues" evidence="1">
    <location>
        <begin position="753"/>
        <end position="762"/>
    </location>
</feature>
<feature type="region of interest" description="Disordered" evidence="1">
    <location>
        <begin position="669"/>
        <end position="762"/>
    </location>
</feature>
<dbReference type="InterPro" id="IPR027417">
    <property type="entry name" value="P-loop_NTPase"/>
</dbReference>
<keyword evidence="3" id="KW-0347">Helicase</keyword>
<dbReference type="OrthoDB" id="5651302at2"/>
<dbReference type="SUPFAM" id="SSF52540">
    <property type="entry name" value="P-loop containing nucleoside triphosphate hydrolases"/>
    <property type="match status" value="1"/>
</dbReference>
<dbReference type="GO" id="GO:0005524">
    <property type="term" value="F:ATP binding"/>
    <property type="evidence" value="ECO:0007669"/>
    <property type="project" value="InterPro"/>
</dbReference>
<keyword evidence="5" id="KW-1185">Reference proteome</keyword>
<feature type="compositionally biased region" description="Basic and acidic residues" evidence="1">
    <location>
        <begin position="678"/>
        <end position="695"/>
    </location>
</feature>
<dbReference type="Proteomes" id="UP000054735">
    <property type="component" value="Unassembled WGS sequence"/>
</dbReference>
<dbReference type="GO" id="GO:0003677">
    <property type="term" value="F:DNA binding"/>
    <property type="evidence" value="ECO:0007669"/>
    <property type="project" value="InterPro"/>
</dbReference>
<sequence length="1427" mass="161329">MQEKKEKNPGHWKRVFIDRVALAKYTKDPERVKKLARALVESPGSTDWEPLSRELASARLNDADRALIIDFEVDGERTAVIADIAENHDYNKSPLYSDKDGVAKYRAKYGPSIIQRIREQMAEEQAAAARQAAGDAVAPPHPVITLDCYNQNFIRLNTQQESVLETRLPALISGAPGSGKSCVAISLITELVSRLSDNPETCILYVTKSPELIKAMQAIWDALLLPEELKQRVEFKTYETVAREQKGEAFVGKTIAKEADFEEWLKGYMPARLPEARQLYEEFRLSSGYPDKTQYLGLGDKKSLYHNKADKQWILKAYKAYLAYLEDKRKVAPDFLDLGQQGKYDLVLSDEAQDLSGQELLNLLNLAKNGQICLCMDSHQSLFDSKSKRPFIFELMQRSGLELKYIELPHSYRCPAHVVHFANTVIGIKNQAVGGSSDKLERPEIKMSPEQANTPGMVHWLKQDEEELAKLRDMAGQSNFAIITLPQYVDEARKKYPKAVMIYTPEQIKGLEYENVILYRMLDDPLCHEASRELNLELNGKIPVNQPKRGCSRDRFGPPFNKIFTSCTRATRRLFVDQGKDHPLTNLCNALEQGIKTPDTAFLREVILKQTEEEYLAGWQAETCRLYQNGKKEMAEEAFNHWNREKMLYVNYESFLLAHELIKIEEPAKPTETAPVQEPEKRLAATSEVSEKKDSPIVSNTASENRPSDRGKRGRQRRKPNAETPTTASLSKNTFSGGVVGRSPKFFSSSPKKVQEELPDSTRFEESVQSNLNDWFEGFSDSWFDLISDKPQPEYLFELLFVIKHAGYDCFLSRLKSDNERWMALKRSFTKYPEMTAFYFSLSQLSKEKSGSGKTYFEILCRKQYGLDFLKEVWESMSIPGMLDKDPLPSLPAILFGASSDTEWGKLSEENNLLMYLLNHPTGRHIFKTLFTSQLFSSLSSKDKDGETLLHWAVRNQRINVIVLIMAARDSALREGLLRGEDDVLGVKNKAGLTPLELAQADNLGNVIKSLDPALYQRSAVKKAETSSQVETFENKESLDKKIVELEKTRGAMLLPEVKKLCNEIEALYKSQKSIEEKIEAEKATTQKGLSNKKALTRQLNKTKRSIADKHKMFDRQTREARLNALADLASTPMDAKETYEKFDLLIIGSGIGLMYCILISMPTPNGLTMLRCMYKNKLKASDRESTWSCLENYLQDNKALVHHYFSLDELFKPFEDSDKTRFEMLARTEEGLEFLVLVFKSLNLSDTMKFEAQASIGLSLFVKGSIKGWGAVRESNSLFFYLLNRPQGLYLLSRLPATIVYNLMRRQDSELNSVLHWAVSSKRAELIAMVLALEPRLKDSGAIRALSGLKNTAGQTALDIAKATEFEDGIALLTALESNQTVQPGLATYSSLYHPAERASTETESSACSTLSASIGDPIDSPCRMP</sequence>
<dbReference type="Gene3D" id="3.40.50.300">
    <property type="entry name" value="P-loop containing nucleotide triphosphate hydrolases"/>
    <property type="match status" value="2"/>
</dbReference>
<dbReference type="GO" id="GO:0031297">
    <property type="term" value="P:replication fork processing"/>
    <property type="evidence" value="ECO:0007669"/>
    <property type="project" value="TreeGrafter"/>
</dbReference>
<organism evidence="4 6">
    <name type="scientific">Legionella birminghamensis</name>
    <dbReference type="NCBI Taxonomy" id="28083"/>
    <lineage>
        <taxon>Bacteria</taxon>
        <taxon>Pseudomonadati</taxon>
        <taxon>Pseudomonadota</taxon>
        <taxon>Gammaproteobacteria</taxon>
        <taxon>Legionellales</taxon>
        <taxon>Legionellaceae</taxon>
        <taxon>Legionella</taxon>
    </lineage>
</organism>
<keyword evidence="3" id="KW-0067">ATP-binding</keyword>
<dbReference type="PANTHER" id="PTHR11070:SF30">
    <property type="entry name" value="F-BOX DNA HELICASE 1"/>
    <property type="match status" value="1"/>
</dbReference>
<dbReference type="GO" id="GO:0000724">
    <property type="term" value="P:double-strand break repair via homologous recombination"/>
    <property type="evidence" value="ECO:0007669"/>
    <property type="project" value="TreeGrafter"/>
</dbReference>
<keyword evidence="3" id="KW-0547">Nucleotide-binding</keyword>